<feature type="compositionally biased region" description="Low complexity" evidence="1">
    <location>
        <begin position="198"/>
        <end position="215"/>
    </location>
</feature>
<feature type="compositionally biased region" description="Pro residues" evidence="1">
    <location>
        <begin position="107"/>
        <end position="116"/>
    </location>
</feature>
<feature type="compositionally biased region" description="Basic and acidic residues" evidence="1">
    <location>
        <begin position="217"/>
        <end position="227"/>
    </location>
</feature>
<gene>
    <name evidence="2" type="ORF">FXV83_39400</name>
</gene>
<keyword evidence="3" id="KW-1185">Reference proteome</keyword>
<dbReference type="EMBL" id="VSTH01000194">
    <property type="protein sequence ID" value="TYO61240.1"/>
    <property type="molecule type" value="Genomic_DNA"/>
</dbReference>
<evidence type="ECO:0000313" key="2">
    <source>
        <dbReference type="EMBL" id="TYO61240.1"/>
    </source>
</evidence>
<proteinExistence type="predicted"/>
<feature type="region of interest" description="Disordered" evidence="1">
    <location>
        <begin position="104"/>
        <end position="151"/>
    </location>
</feature>
<accession>A0A5S4Y9Z2</accession>
<sequence>MTDPSDTAASASRTHAIKAGFVRLLSRQIRETTGDPRQIREIVYELARIKLLEQFTHADARESRELQQVLERAIREVELSFERGTPERNAMAAAPDMALDVVSDPSPVGPPAPPPISAVAPVPTSPPVPKLADTPPRPVAPPGPLGQSQRSGTINSLIRRMATILVIMAGASAAVTYWPLLRTQSVALWRSAALSERASTSPQPQPAAAANPSSSETLERTPDHPREPAPAAQPSMPLPTTFGVYTLNEGQLQELKPLPGKIPDRRVAISAAINTPSATTLTSGDVKFIVFRPDGGVDASGTEVRVVAKVSRAMGVDATGKAAMVSAGDSWVIRSMSFPYKVGPVEDQPRMLLLQPETDDFVLSPGRYVVVVKGMGYDFTVAGAVTDPNQCVERINAANGAFYSPCPSRR</sequence>
<reference evidence="2 3" key="1">
    <citation type="submission" date="2019-08" db="EMBL/GenBank/DDBJ databases">
        <title>Bradyrhizobium hipponensis sp. nov., a rhizobium isolated from a Lupinus angustifolius root nodule in Tunisia.</title>
        <authorList>
            <person name="Off K."/>
            <person name="Rejili M."/>
            <person name="Mars M."/>
            <person name="Brachmann A."/>
            <person name="Marin M."/>
        </authorList>
    </citation>
    <scope>NUCLEOTIDE SEQUENCE [LARGE SCALE GENOMIC DNA]</scope>
    <source>
        <strain evidence="3">aSej3</strain>
    </source>
</reference>
<dbReference type="RefSeq" id="WP_148745430.1">
    <property type="nucleotide sequence ID" value="NZ_VSTH01000194.1"/>
</dbReference>
<protein>
    <submittedName>
        <fullName evidence="2">Uncharacterized protein</fullName>
    </submittedName>
</protein>
<dbReference type="Proteomes" id="UP000324797">
    <property type="component" value="Unassembled WGS sequence"/>
</dbReference>
<feature type="region of interest" description="Disordered" evidence="1">
    <location>
        <begin position="196"/>
        <end position="240"/>
    </location>
</feature>
<dbReference type="AlphaFoldDB" id="A0A5S4Y9Z2"/>
<evidence type="ECO:0000256" key="1">
    <source>
        <dbReference type="SAM" id="MobiDB-lite"/>
    </source>
</evidence>
<evidence type="ECO:0000313" key="3">
    <source>
        <dbReference type="Proteomes" id="UP000324797"/>
    </source>
</evidence>
<feature type="compositionally biased region" description="Pro residues" evidence="1">
    <location>
        <begin position="123"/>
        <end position="144"/>
    </location>
</feature>
<name>A0A5S4Y9Z2_9BRAD</name>
<comment type="caution">
    <text evidence="2">The sequence shown here is derived from an EMBL/GenBank/DDBJ whole genome shotgun (WGS) entry which is preliminary data.</text>
</comment>
<organism evidence="2 3">
    <name type="scientific">Bradyrhizobium hipponense</name>
    <dbReference type="NCBI Taxonomy" id="2605638"/>
    <lineage>
        <taxon>Bacteria</taxon>
        <taxon>Pseudomonadati</taxon>
        <taxon>Pseudomonadota</taxon>
        <taxon>Alphaproteobacteria</taxon>
        <taxon>Hyphomicrobiales</taxon>
        <taxon>Nitrobacteraceae</taxon>
        <taxon>Bradyrhizobium</taxon>
    </lineage>
</organism>